<keyword evidence="1" id="KW-0285">Flavoprotein</keyword>
<evidence type="ECO:0000256" key="2">
    <source>
        <dbReference type="ARBA" id="ARBA00022827"/>
    </source>
</evidence>
<dbReference type="SUPFAM" id="SSF54373">
    <property type="entry name" value="FAD-linked reductases, C-terminal domain"/>
    <property type="match status" value="1"/>
</dbReference>
<dbReference type="Gene3D" id="3.50.50.60">
    <property type="entry name" value="FAD/NAD(P)-binding domain"/>
    <property type="match status" value="1"/>
</dbReference>
<evidence type="ECO:0000259" key="4">
    <source>
        <dbReference type="Pfam" id="PF01494"/>
    </source>
</evidence>
<keyword evidence="2" id="KW-0274">FAD</keyword>
<keyword evidence="3" id="KW-0560">Oxidoreductase</keyword>
<dbReference type="OrthoDB" id="47494at2759"/>
<dbReference type="Pfam" id="PF01494">
    <property type="entry name" value="FAD_binding_3"/>
    <property type="match status" value="2"/>
</dbReference>
<reference evidence="5 6" key="1">
    <citation type="submission" date="2018-11" db="EMBL/GenBank/DDBJ databases">
        <title>Genome assembly of Steccherinum ochraceum LE-BIN_3174, the white-rot fungus of the Steccherinaceae family (The Residual Polyporoid clade, Polyporales, Basidiomycota).</title>
        <authorList>
            <person name="Fedorova T.V."/>
            <person name="Glazunova O.A."/>
            <person name="Landesman E.O."/>
            <person name="Moiseenko K.V."/>
            <person name="Psurtseva N.V."/>
            <person name="Savinova O.S."/>
            <person name="Shakhova N.V."/>
            <person name="Tyazhelova T.V."/>
            <person name="Vasina D.V."/>
        </authorList>
    </citation>
    <scope>NUCLEOTIDE SEQUENCE [LARGE SCALE GENOMIC DNA]</scope>
    <source>
        <strain evidence="5 6">LE-BIN_3174</strain>
    </source>
</reference>
<dbReference type="InterPro" id="IPR051104">
    <property type="entry name" value="FAD_monoxygenase"/>
</dbReference>
<name>A0A4R0RRX7_9APHY</name>
<dbReference type="Proteomes" id="UP000292702">
    <property type="component" value="Unassembled WGS sequence"/>
</dbReference>
<dbReference type="STRING" id="92696.A0A4R0RRX7"/>
<dbReference type="PANTHER" id="PTHR46720:SF3">
    <property type="entry name" value="FAD-BINDING DOMAIN-CONTAINING PROTEIN-RELATED"/>
    <property type="match status" value="1"/>
</dbReference>
<evidence type="ECO:0000256" key="1">
    <source>
        <dbReference type="ARBA" id="ARBA00022630"/>
    </source>
</evidence>
<dbReference type="EMBL" id="RWJN01000192">
    <property type="protein sequence ID" value="TCD65214.1"/>
    <property type="molecule type" value="Genomic_DNA"/>
</dbReference>
<dbReference type="GO" id="GO:0071949">
    <property type="term" value="F:FAD binding"/>
    <property type="evidence" value="ECO:0007669"/>
    <property type="project" value="InterPro"/>
</dbReference>
<dbReference type="InterPro" id="IPR002938">
    <property type="entry name" value="FAD-bd"/>
</dbReference>
<dbReference type="InterPro" id="IPR036188">
    <property type="entry name" value="FAD/NAD-bd_sf"/>
</dbReference>
<proteinExistence type="predicted"/>
<dbReference type="AlphaFoldDB" id="A0A4R0RRX7"/>
<accession>A0A4R0RRX7</accession>
<dbReference type="GO" id="GO:0044550">
    <property type="term" value="P:secondary metabolite biosynthetic process"/>
    <property type="evidence" value="ECO:0007669"/>
    <property type="project" value="TreeGrafter"/>
</dbReference>
<evidence type="ECO:0000313" key="5">
    <source>
        <dbReference type="EMBL" id="TCD65214.1"/>
    </source>
</evidence>
<organism evidence="5 6">
    <name type="scientific">Steccherinum ochraceum</name>
    <dbReference type="NCBI Taxonomy" id="92696"/>
    <lineage>
        <taxon>Eukaryota</taxon>
        <taxon>Fungi</taxon>
        <taxon>Dikarya</taxon>
        <taxon>Basidiomycota</taxon>
        <taxon>Agaricomycotina</taxon>
        <taxon>Agaricomycetes</taxon>
        <taxon>Polyporales</taxon>
        <taxon>Steccherinaceae</taxon>
        <taxon>Steccherinum</taxon>
    </lineage>
</organism>
<dbReference type="SUPFAM" id="SSF51905">
    <property type="entry name" value="FAD/NAD(P)-binding domain"/>
    <property type="match status" value="1"/>
</dbReference>
<protein>
    <recommendedName>
        <fullName evidence="4">FAD-binding domain-containing protein</fullName>
    </recommendedName>
</protein>
<dbReference type="GO" id="GO:0016491">
    <property type="term" value="F:oxidoreductase activity"/>
    <property type="evidence" value="ECO:0007669"/>
    <property type="project" value="UniProtKB-KW"/>
</dbReference>
<evidence type="ECO:0000256" key="3">
    <source>
        <dbReference type="ARBA" id="ARBA00023002"/>
    </source>
</evidence>
<gene>
    <name evidence="5" type="ORF">EIP91_002961</name>
</gene>
<feature type="domain" description="FAD-binding" evidence="4">
    <location>
        <begin position="263"/>
        <end position="368"/>
    </location>
</feature>
<feature type="domain" description="FAD-binding" evidence="4">
    <location>
        <begin position="8"/>
        <end position="170"/>
    </location>
</feature>
<evidence type="ECO:0000313" key="6">
    <source>
        <dbReference type="Proteomes" id="UP000292702"/>
    </source>
</evidence>
<dbReference type="PANTHER" id="PTHR46720">
    <property type="entry name" value="HYDROXYLASE, PUTATIVE (AFU_ORTHOLOGUE AFUA_3G01460)-RELATED"/>
    <property type="match status" value="1"/>
</dbReference>
<comment type="caution">
    <text evidence="5">The sequence shown here is derived from an EMBL/GenBank/DDBJ whole genome shotgun (WGS) entry which is preliminary data.</text>
</comment>
<sequence>MGASSDRIHVAIVGGGVGGLTLAFALAEERPDIAIDVYEAQSNFSAFGAGIALWPRVRETLFALGLKESLDQLAPPEDTLKPVQMLRGDVPNAKPWGSTPNMTAVHRGEFLKLLVDRVSASPNCTTHFSQKLVSYEDSSDSPVHLAFKDGSAATCDILIGADGVNSAVRAIMYNRLADNAGTEEEGRKWRSRVGPVWSGQVVYRYLLPREHLEAVDPQHRCLSTPTEFQGQGKGIITYPVSDGRWINVGAIIAQHNLFGSTFKDRWSATVDQEEVAEHFNGWEKESLILVELMKAPIRWAVNAVPNLPTYVCGRVALLGDAAHAMVPYQAVGDAFVLATLLSQVRSSSRIIDALAVYDEIRRPFSQNIQNLSLKTGIALFMDKKGDVPFGPTFEYGELENSAEDFSKLFDWSATTSVLPDRDRALKRFSGAVASI</sequence>
<dbReference type="PRINTS" id="PR00420">
    <property type="entry name" value="RNGMNOXGNASE"/>
</dbReference>
<keyword evidence="6" id="KW-1185">Reference proteome</keyword>